<evidence type="ECO:0000313" key="4">
    <source>
        <dbReference type="EMBL" id="EWT07256.1"/>
    </source>
</evidence>
<dbReference type="GO" id="GO:0016853">
    <property type="term" value="F:isomerase activity"/>
    <property type="evidence" value="ECO:0007669"/>
    <property type="project" value="UniProtKB-KW"/>
</dbReference>
<organism evidence="4 5">
    <name type="scientific">Intrasporangium chromatireducens Q5-1</name>
    <dbReference type="NCBI Taxonomy" id="584657"/>
    <lineage>
        <taxon>Bacteria</taxon>
        <taxon>Bacillati</taxon>
        <taxon>Actinomycetota</taxon>
        <taxon>Actinomycetes</taxon>
        <taxon>Micrococcales</taxon>
        <taxon>Intrasporangiaceae</taxon>
        <taxon>Intrasporangium</taxon>
    </lineage>
</organism>
<evidence type="ECO:0000256" key="2">
    <source>
        <dbReference type="ARBA" id="ARBA00022833"/>
    </source>
</evidence>
<dbReference type="CDD" id="cd07010">
    <property type="entry name" value="cupin_PMI_type_I_N_bac"/>
    <property type="match status" value="1"/>
</dbReference>
<reference evidence="5" key="1">
    <citation type="submission" date="2013-08" db="EMBL/GenBank/DDBJ databases">
        <title>Intrasporangium oryzae NRRL B-24470.</title>
        <authorList>
            <person name="Liu H."/>
            <person name="Wang G."/>
        </authorList>
    </citation>
    <scope>NUCLEOTIDE SEQUENCE [LARGE SCALE GENOMIC DNA]</scope>
    <source>
        <strain evidence="5">Q5-1</strain>
    </source>
</reference>
<dbReference type="RefSeq" id="WP_205620856.1">
    <property type="nucleotide sequence ID" value="NZ_AWQS01000017.1"/>
</dbReference>
<evidence type="ECO:0000313" key="5">
    <source>
        <dbReference type="Proteomes" id="UP000019494"/>
    </source>
</evidence>
<dbReference type="AlphaFoldDB" id="W9GLW9"/>
<comment type="caution">
    <text evidence="4">The sequence shown here is derived from an EMBL/GenBank/DDBJ whole genome shotgun (WGS) entry which is preliminary data.</text>
</comment>
<dbReference type="InterPro" id="IPR014710">
    <property type="entry name" value="RmlC-like_jellyroll"/>
</dbReference>
<gene>
    <name evidence="4" type="ORF">N864_09370</name>
</gene>
<name>W9GLW9_9MICO</name>
<dbReference type="PANTHER" id="PTHR42742:SF3">
    <property type="entry name" value="FRUCTOKINASE"/>
    <property type="match status" value="1"/>
</dbReference>
<sequence length="398" mass="41707">MTLSSLPAAPAVPIRLGVNTPHRFYRGGGKILAFRGLDVPDGFDGYRPEDWLASTTRLFAEGGGGRTILPDGTDLASALGGDPVGWLGADHAAAHGSEPNILTKLLDAGERLPVHSHPDRAFAARHLDCAHGKTEAWIVLDADPGAAVWLGFREDLPAERLAELVEAQDEGLLEALNRVEVTRGDTVLVPAGQPHAIGEGVFVLEIQEPTDLSVMLEHARFGLEEAHAFLGLPRPVALDSVDRRRLGAERLAELQRTWTDALGVASALPAEAAEFFRAEVVTATQQGPVVVPAGFAVTVVVDGAGTLTTTAATPTPVRCETAVDTAREYIDPDGAERQLAVRSGDVLLVPDAAGPVRVDGDVTLIRCLPPTPGPAPTTPTSQSSGPRVAQPSTDAGQA</sequence>
<keyword evidence="5" id="KW-1185">Reference proteome</keyword>
<dbReference type="Proteomes" id="UP000019494">
    <property type="component" value="Unassembled WGS sequence"/>
</dbReference>
<dbReference type="SUPFAM" id="SSF51182">
    <property type="entry name" value="RmlC-like cupins"/>
    <property type="match status" value="1"/>
</dbReference>
<dbReference type="PANTHER" id="PTHR42742">
    <property type="entry name" value="TRANSCRIPTIONAL REPRESSOR MPRA"/>
    <property type="match status" value="1"/>
</dbReference>
<dbReference type="GO" id="GO:0046872">
    <property type="term" value="F:metal ion binding"/>
    <property type="evidence" value="ECO:0007669"/>
    <property type="project" value="UniProtKB-KW"/>
</dbReference>
<dbReference type="EMBL" id="AWQS01000017">
    <property type="protein sequence ID" value="EWT07256.1"/>
    <property type="molecule type" value="Genomic_DNA"/>
</dbReference>
<accession>W9GLW9</accession>
<feature type="region of interest" description="Disordered" evidence="3">
    <location>
        <begin position="369"/>
        <end position="398"/>
    </location>
</feature>
<protein>
    <submittedName>
        <fullName evidence="4">Phosphoheptose isomerase</fullName>
    </submittedName>
</protein>
<dbReference type="InterPro" id="IPR011051">
    <property type="entry name" value="RmlC_Cupin_sf"/>
</dbReference>
<dbReference type="InterPro" id="IPR051804">
    <property type="entry name" value="Carb_Metab_Reg_Kinase/Isom"/>
</dbReference>
<evidence type="ECO:0000256" key="3">
    <source>
        <dbReference type="SAM" id="MobiDB-lite"/>
    </source>
</evidence>
<keyword evidence="1" id="KW-0479">Metal-binding</keyword>
<dbReference type="PATRIC" id="fig|584657.3.peg.808"/>
<keyword evidence="2" id="KW-0862">Zinc</keyword>
<dbReference type="Gene3D" id="2.60.120.10">
    <property type="entry name" value="Jelly Rolls"/>
    <property type="match status" value="1"/>
</dbReference>
<proteinExistence type="predicted"/>
<evidence type="ECO:0000256" key="1">
    <source>
        <dbReference type="ARBA" id="ARBA00022723"/>
    </source>
</evidence>
<keyword evidence="4" id="KW-0413">Isomerase</keyword>